<keyword evidence="5" id="KW-1185">Reference proteome</keyword>
<dbReference type="Proteomes" id="UP000184123">
    <property type="component" value="Unassembled WGS sequence"/>
</dbReference>
<dbReference type="STRING" id="44933.SAMN05660971_01218"/>
<dbReference type="Proteomes" id="UP000321726">
    <property type="component" value="Unassembled WGS sequence"/>
</dbReference>
<dbReference type="InterPro" id="IPR046914">
    <property type="entry name" value="ABC-3C_CTD6"/>
</dbReference>
<proteinExistence type="predicted"/>
<evidence type="ECO:0000313" key="5">
    <source>
        <dbReference type="Proteomes" id="UP000321726"/>
    </source>
</evidence>
<evidence type="ECO:0000313" key="4">
    <source>
        <dbReference type="Proteomes" id="UP000184123"/>
    </source>
</evidence>
<evidence type="ECO:0000313" key="3">
    <source>
        <dbReference type="EMBL" id="SHL70121.1"/>
    </source>
</evidence>
<dbReference type="AlphaFoldDB" id="A0A1M7CS84"/>
<reference evidence="2 5" key="2">
    <citation type="submission" date="2019-07" db="EMBL/GenBank/DDBJ databases">
        <title>Whole genome shotgun sequence of Halomonas cupida NBRC 102219.</title>
        <authorList>
            <person name="Hosoyama A."/>
            <person name="Uohara A."/>
            <person name="Ohji S."/>
            <person name="Ichikawa N."/>
        </authorList>
    </citation>
    <scope>NUCLEOTIDE SEQUENCE [LARGE SCALE GENOMIC DNA]</scope>
    <source>
        <strain evidence="2 5">NBRC 102219</strain>
    </source>
</reference>
<dbReference type="Pfam" id="PF20282">
    <property type="entry name" value="CTD6"/>
    <property type="match status" value="1"/>
</dbReference>
<accession>A0A1M7CS84</accession>
<dbReference type="EMBL" id="FRCA01000002">
    <property type="protein sequence ID" value="SHL70121.1"/>
    <property type="molecule type" value="Genomic_DNA"/>
</dbReference>
<evidence type="ECO:0000313" key="2">
    <source>
        <dbReference type="EMBL" id="GEN26086.1"/>
    </source>
</evidence>
<protein>
    <recommendedName>
        <fullName evidence="1">ABC-three component systems C-terminal domain-containing protein</fullName>
    </recommendedName>
</protein>
<dbReference type="EMBL" id="BJXU01000187">
    <property type="protein sequence ID" value="GEN26086.1"/>
    <property type="molecule type" value="Genomic_DNA"/>
</dbReference>
<reference evidence="3 4" key="1">
    <citation type="submission" date="2016-11" db="EMBL/GenBank/DDBJ databases">
        <authorList>
            <person name="Jaros S."/>
            <person name="Januszkiewicz K."/>
            <person name="Wedrychowicz H."/>
        </authorList>
    </citation>
    <scope>NUCLEOTIDE SEQUENCE [LARGE SCALE GENOMIC DNA]</scope>
    <source>
        <strain evidence="3 4">DSM 4740</strain>
    </source>
</reference>
<gene>
    <name evidence="2" type="ORF">HCU01_40350</name>
    <name evidence="3" type="ORF">SAMN05660971_01218</name>
</gene>
<evidence type="ECO:0000259" key="1">
    <source>
        <dbReference type="Pfam" id="PF20282"/>
    </source>
</evidence>
<name>A0A1M7CS84_9GAMM</name>
<sequence>MKDDDFKELMPNPQRGLYGSDHVIAGIPIPKTQRVKLFDEDTWEEFTEEWASSIKSSYYRVRRFAGAGDQGLDVVGFVTSTQFSDGWDNYQCKFYDHPLTPSDVWVEFGKVIYFSFRGGFPSPRKYYFVAPRQVGTKLGKLLSDAPSLKEALKENWGKYCENGITSTDKVKLEGELLKYLEGFDFTIFDTVSLVQMIEQHATTPYHAVRFGGGLGLRPQPEIPPEDTVSLDHRYVRQLLVVYAQSIGENQKIPDLSLLDKDQRIRNNFQRQRESFYHAESLRSFSRDTVPPGVFEALQNDIYDGVVDVCESQHESGMDKLSSTLSQAATVAVNASPLMSVTRVRDKQGICHQLVNDEKLNWSEDDG</sequence>
<organism evidence="3 4">
    <name type="scientific">Halomonas cupida</name>
    <dbReference type="NCBI Taxonomy" id="44933"/>
    <lineage>
        <taxon>Bacteria</taxon>
        <taxon>Pseudomonadati</taxon>
        <taxon>Pseudomonadota</taxon>
        <taxon>Gammaproteobacteria</taxon>
        <taxon>Oceanospirillales</taxon>
        <taxon>Halomonadaceae</taxon>
        <taxon>Halomonas</taxon>
    </lineage>
</organism>
<feature type="domain" description="ABC-three component systems C-terminal" evidence="1">
    <location>
        <begin position="232"/>
        <end position="361"/>
    </location>
</feature>